<evidence type="ECO:0000256" key="1">
    <source>
        <dbReference type="SAM" id="Phobius"/>
    </source>
</evidence>
<feature type="transmembrane region" description="Helical" evidence="1">
    <location>
        <begin position="268"/>
        <end position="301"/>
    </location>
</feature>
<reference evidence="3 4" key="1">
    <citation type="submission" date="2020-08" db="EMBL/GenBank/DDBJ databases">
        <title>Complete Genome Sequence of Effusibacillus dendaii Strain skT53, Isolated from Farmland soil.</title>
        <authorList>
            <person name="Konishi T."/>
            <person name="Kawasaki H."/>
        </authorList>
    </citation>
    <scope>NUCLEOTIDE SEQUENCE [LARGE SCALE GENOMIC DNA]</scope>
    <source>
        <strain evidence="4">skT53</strain>
    </source>
</reference>
<dbReference type="AlphaFoldDB" id="A0A7I8DC08"/>
<keyword evidence="4" id="KW-1185">Reference proteome</keyword>
<protein>
    <recommendedName>
        <fullName evidence="2">Exonuclease domain-containing protein</fullName>
    </recommendedName>
</protein>
<evidence type="ECO:0000313" key="4">
    <source>
        <dbReference type="Proteomes" id="UP000593802"/>
    </source>
</evidence>
<name>A0A7I8DC08_9BACL</name>
<keyword evidence="1" id="KW-0472">Membrane</keyword>
<proteinExistence type="predicted"/>
<dbReference type="InterPro" id="IPR013520">
    <property type="entry name" value="Ribonucl_H"/>
</dbReference>
<evidence type="ECO:0000259" key="2">
    <source>
        <dbReference type="SMART" id="SM00479"/>
    </source>
</evidence>
<dbReference type="GO" id="GO:0008408">
    <property type="term" value="F:3'-5' exonuclease activity"/>
    <property type="evidence" value="ECO:0007669"/>
    <property type="project" value="TreeGrafter"/>
</dbReference>
<dbReference type="GO" id="GO:0005829">
    <property type="term" value="C:cytosol"/>
    <property type="evidence" value="ECO:0007669"/>
    <property type="project" value="TreeGrafter"/>
</dbReference>
<feature type="domain" description="Exonuclease" evidence="2">
    <location>
        <begin position="19"/>
        <end position="189"/>
    </location>
</feature>
<sequence>MALENQSSAAQIKSETHGLAAFIDVETTGLDPFDDEIIEFSIVLFEFDRKTGEFTDIIDEYTGLKEPIGKRIPRAATRVNGITNDMVEGEELDDDKIISLIHSAEFIVAHNAKFDRSFVEMEYPKLDWTNKPWLCSMNGIGWKRKGFASKGLQNLLKDHGIEVNNAHRAANDVRAALMLLSQKNSKGEYYFKELLRNNERKEKARLKKIQNQVAENQVRPEPREKQSLEMKVNIADVIREIQIEKGEIPQEEAAKIEPNSTKSSIKPMWYVFWLILLVIVFISFGFIGAGVVVGGFVWWFGRKNPKNKFQPTRAFLFQEGVRWHR</sequence>
<evidence type="ECO:0000313" key="3">
    <source>
        <dbReference type="EMBL" id="BCJ86509.1"/>
    </source>
</evidence>
<dbReference type="GO" id="GO:0045004">
    <property type="term" value="P:DNA replication proofreading"/>
    <property type="evidence" value="ECO:0007669"/>
    <property type="project" value="TreeGrafter"/>
</dbReference>
<dbReference type="InterPro" id="IPR012337">
    <property type="entry name" value="RNaseH-like_sf"/>
</dbReference>
<keyword evidence="1" id="KW-0812">Transmembrane</keyword>
<dbReference type="InterPro" id="IPR036397">
    <property type="entry name" value="RNaseH_sf"/>
</dbReference>
<organism evidence="3 4">
    <name type="scientific">Effusibacillus dendaii</name>
    <dbReference type="NCBI Taxonomy" id="2743772"/>
    <lineage>
        <taxon>Bacteria</taxon>
        <taxon>Bacillati</taxon>
        <taxon>Bacillota</taxon>
        <taxon>Bacilli</taxon>
        <taxon>Bacillales</taxon>
        <taxon>Alicyclobacillaceae</taxon>
        <taxon>Effusibacillus</taxon>
    </lineage>
</organism>
<dbReference type="Gene3D" id="3.30.420.10">
    <property type="entry name" value="Ribonuclease H-like superfamily/Ribonuclease H"/>
    <property type="match status" value="1"/>
</dbReference>
<accession>A0A7I8DC08</accession>
<dbReference type="GO" id="GO:0003676">
    <property type="term" value="F:nucleic acid binding"/>
    <property type="evidence" value="ECO:0007669"/>
    <property type="project" value="InterPro"/>
</dbReference>
<dbReference type="SMART" id="SM00479">
    <property type="entry name" value="EXOIII"/>
    <property type="match status" value="1"/>
</dbReference>
<keyword evidence="1" id="KW-1133">Transmembrane helix</keyword>
<gene>
    <name evidence="3" type="ORF">skT53_14940</name>
</gene>
<dbReference type="PANTHER" id="PTHR30231:SF37">
    <property type="entry name" value="EXODEOXYRIBONUCLEASE 10"/>
    <property type="match status" value="1"/>
</dbReference>
<dbReference type="CDD" id="cd06127">
    <property type="entry name" value="DEDDh"/>
    <property type="match status" value="1"/>
</dbReference>
<dbReference type="EMBL" id="AP023366">
    <property type="protein sequence ID" value="BCJ86509.1"/>
    <property type="molecule type" value="Genomic_DNA"/>
</dbReference>
<dbReference type="SUPFAM" id="SSF53098">
    <property type="entry name" value="Ribonuclease H-like"/>
    <property type="match status" value="1"/>
</dbReference>
<dbReference type="Proteomes" id="UP000593802">
    <property type="component" value="Chromosome"/>
</dbReference>
<dbReference type="KEGG" id="eff:skT53_14940"/>
<dbReference type="PANTHER" id="PTHR30231">
    <property type="entry name" value="DNA POLYMERASE III SUBUNIT EPSILON"/>
    <property type="match status" value="1"/>
</dbReference>
<dbReference type="Pfam" id="PF00929">
    <property type="entry name" value="RNase_T"/>
    <property type="match status" value="1"/>
</dbReference>